<proteinExistence type="predicted"/>
<gene>
    <name evidence="2" type="ORF">PUW80_14555</name>
</gene>
<reference evidence="2 3" key="1">
    <citation type="submission" date="2023-02" db="EMBL/GenBank/DDBJ databases">
        <title>Study of novel species of the Microbacterium genus.</title>
        <authorList>
            <person name="Arroyo-Herrera I."/>
            <person name="Roman-Ponce B."/>
            <person name="Vasquez-Murrieta M.S."/>
        </authorList>
    </citation>
    <scope>NUCLEOTIDE SEQUENCE [LARGE SCALE GENOMIC DNA]</scope>
    <source>
        <strain evidence="2 3">NE1TT3</strain>
    </source>
</reference>
<sequence length="147" mass="15752">MGFQVYEKGSAPVSTVPSVTIQKRGLISVNKAAYDALGAPEGVELLWDPDRRAIALRPAKLTNQNAYPLRAQGSHSEKGPWLVAGTLFTQFIGLDTSQAYRWTPEVEDGLLVVDISKPGNKVSSPRGRAKAAADKANVATEDESVTT</sequence>
<keyword evidence="3" id="KW-1185">Reference proteome</keyword>
<name>A0ABT5SP54_9MICO</name>
<comment type="caution">
    <text evidence="2">The sequence shown here is derived from an EMBL/GenBank/DDBJ whole genome shotgun (WGS) entry which is preliminary data.</text>
</comment>
<evidence type="ECO:0000313" key="3">
    <source>
        <dbReference type="Proteomes" id="UP001218170"/>
    </source>
</evidence>
<evidence type="ECO:0000313" key="2">
    <source>
        <dbReference type="EMBL" id="MDD7963573.1"/>
    </source>
</evidence>
<accession>A0ABT5SP54</accession>
<dbReference type="Proteomes" id="UP001218170">
    <property type="component" value="Unassembled WGS sequence"/>
</dbReference>
<evidence type="ECO:0000256" key="1">
    <source>
        <dbReference type="SAM" id="MobiDB-lite"/>
    </source>
</evidence>
<dbReference type="RefSeq" id="WP_269268780.1">
    <property type="nucleotide sequence ID" value="NZ_JAQZCG020000020.1"/>
</dbReference>
<organism evidence="2 3">
    <name type="scientific">Microbacterium thalli</name>
    <dbReference type="NCBI Taxonomy" id="3027921"/>
    <lineage>
        <taxon>Bacteria</taxon>
        <taxon>Bacillati</taxon>
        <taxon>Actinomycetota</taxon>
        <taxon>Actinomycetes</taxon>
        <taxon>Micrococcales</taxon>
        <taxon>Microbacteriaceae</taxon>
        <taxon>Microbacterium</taxon>
    </lineage>
</organism>
<feature type="region of interest" description="Disordered" evidence="1">
    <location>
        <begin position="117"/>
        <end position="147"/>
    </location>
</feature>
<protein>
    <submittedName>
        <fullName evidence="2">Uncharacterized protein</fullName>
    </submittedName>
</protein>
<dbReference type="EMBL" id="JAQZCI010000006">
    <property type="protein sequence ID" value="MDD7963573.1"/>
    <property type="molecule type" value="Genomic_DNA"/>
</dbReference>